<sequence length="271" mass="30189">MSIGQKIQYQMQLIYLASILIVGATSLTSPLNFFHQALNQVHPHIGDCSGSFSHSRTLKYGESFTCTDKSDDWLCTIKSDKAFTCELKEKRYFQESTLGLTQEDAAWLADLLPYDSIKTNLLFRGSRDGWAPKDFHDKCDNQGPTIVFYKYKDTGRVAAGFSSLSWESESPIHTIDNKGMLFAINQRQYANAIGNTQAMLTLAGYGPNQGQVNLGHLGAPSNPMYNSGECRCGYSSGFSMPFEKDGRTCVMSGLPNGYHKLEELEVWQIVV</sequence>
<feature type="domain" description="TLDc" evidence="2">
    <location>
        <begin position="94"/>
        <end position="270"/>
    </location>
</feature>
<feature type="transmembrane region" description="Helical" evidence="1">
    <location>
        <begin position="12"/>
        <end position="34"/>
    </location>
</feature>
<dbReference type="OrthoDB" id="283531at2759"/>
<accession>A0A8J8SZ42</accession>
<dbReference type="EMBL" id="RRYP01014014">
    <property type="protein sequence ID" value="TNV76202.1"/>
    <property type="molecule type" value="Genomic_DNA"/>
</dbReference>
<organism evidence="3 4">
    <name type="scientific">Halteria grandinella</name>
    <dbReference type="NCBI Taxonomy" id="5974"/>
    <lineage>
        <taxon>Eukaryota</taxon>
        <taxon>Sar</taxon>
        <taxon>Alveolata</taxon>
        <taxon>Ciliophora</taxon>
        <taxon>Intramacronucleata</taxon>
        <taxon>Spirotrichea</taxon>
        <taxon>Stichotrichia</taxon>
        <taxon>Sporadotrichida</taxon>
        <taxon>Halteriidae</taxon>
        <taxon>Halteria</taxon>
    </lineage>
</organism>
<keyword evidence="1" id="KW-1133">Transmembrane helix</keyword>
<protein>
    <recommendedName>
        <fullName evidence="2">TLDc domain-containing protein</fullName>
    </recommendedName>
</protein>
<dbReference type="Proteomes" id="UP000785679">
    <property type="component" value="Unassembled WGS sequence"/>
</dbReference>
<dbReference type="PROSITE" id="PS51886">
    <property type="entry name" value="TLDC"/>
    <property type="match status" value="1"/>
</dbReference>
<proteinExistence type="predicted"/>
<evidence type="ECO:0000259" key="2">
    <source>
        <dbReference type="PROSITE" id="PS51886"/>
    </source>
</evidence>
<dbReference type="AlphaFoldDB" id="A0A8J8SZ42"/>
<name>A0A8J8SZ42_HALGN</name>
<evidence type="ECO:0000313" key="3">
    <source>
        <dbReference type="EMBL" id="TNV76202.1"/>
    </source>
</evidence>
<gene>
    <name evidence="3" type="ORF">FGO68_gene17591</name>
</gene>
<comment type="caution">
    <text evidence="3">The sequence shown here is derived from an EMBL/GenBank/DDBJ whole genome shotgun (WGS) entry which is preliminary data.</text>
</comment>
<evidence type="ECO:0000313" key="4">
    <source>
        <dbReference type="Proteomes" id="UP000785679"/>
    </source>
</evidence>
<keyword evidence="1" id="KW-0812">Transmembrane</keyword>
<dbReference type="InterPro" id="IPR006571">
    <property type="entry name" value="TLDc_dom"/>
</dbReference>
<dbReference type="Pfam" id="PF07534">
    <property type="entry name" value="TLD"/>
    <property type="match status" value="1"/>
</dbReference>
<evidence type="ECO:0000256" key="1">
    <source>
        <dbReference type="SAM" id="Phobius"/>
    </source>
</evidence>
<keyword evidence="1" id="KW-0472">Membrane</keyword>
<keyword evidence="4" id="KW-1185">Reference proteome</keyword>
<reference evidence="3" key="1">
    <citation type="submission" date="2019-06" db="EMBL/GenBank/DDBJ databases">
        <authorList>
            <person name="Zheng W."/>
        </authorList>
    </citation>
    <scope>NUCLEOTIDE SEQUENCE</scope>
    <source>
        <strain evidence="3">QDHG01</strain>
    </source>
</reference>